<name>A0A075V556_9PSEU</name>
<dbReference type="EMBL" id="CP008953">
    <property type="protein sequence ID" value="AIG78055.1"/>
    <property type="molecule type" value="Genomic_DNA"/>
</dbReference>
<accession>A0A075V556</accession>
<protein>
    <recommendedName>
        <fullName evidence="3">Sporulation-control protein</fullName>
    </recommendedName>
</protein>
<sequence length="268" mass="29242">MFQKVLATFGSGGAKIDARLLDRTVSPGRPLRGEVLLLGGEVDQEINGLSVKLLARVTLPDERRPGVEDLEFGTQQLAGNERIGPGQQVRIPFEVALPWETPISSVFGKPLNGMAVGLQTSLDIANSVTDPVDVDAAAIEPLPAQKRILDAFSRIGFVFREAVLERGRVDGAVQQLPFFQEIRFTPSPRFAPVFTSVAVTFLSSPSETQVVLEVTKRVRVSKSGGFGGRGQEFLGLFKVDHAALERVKWEPQLEGWLHEVAKARGIFD</sequence>
<dbReference type="STRING" id="208439.AJAP_26040"/>
<dbReference type="PANTHER" id="PTHR40053">
    <property type="entry name" value="SPORULATION-CONTROL PROTEIN SPO0M"/>
    <property type="match status" value="1"/>
</dbReference>
<dbReference type="AlphaFoldDB" id="A0A075V556"/>
<dbReference type="KEGG" id="aja:AJAP_26040"/>
<dbReference type="Proteomes" id="UP000028492">
    <property type="component" value="Chromosome"/>
</dbReference>
<dbReference type="InterPro" id="IPR009776">
    <property type="entry name" value="Spore_0_M"/>
</dbReference>
<dbReference type="RefSeq" id="WP_038515861.1">
    <property type="nucleotide sequence ID" value="NZ_CP008953.1"/>
</dbReference>
<reference evidence="1 2" key="1">
    <citation type="journal article" date="2014" name="J. Biotechnol.">
        <title>Complete genome sequence of the actinobacterium Amycolatopsis japonica MG417-CF17(T) (=DSM 44213T) producing (S,S)-N,N'-ethylenediaminedisuccinic acid.</title>
        <authorList>
            <person name="Stegmann E."/>
            <person name="Albersmeier A."/>
            <person name="Spohn M."/>
            <person name="Gert H."/>
            <person name="Weber T."/>
            <person name="Wohlleben W."/>
            <person name="Kalinowski J."/>
            <person name="Ruckert C."/>
        </authorList>
    </citation>
    <scope>NUCLEOTIDE SEQUENCE [LARGE SCALE GENOMIC DNA]</scope>
    <source>
        <strain evidence="2">MG417-CF17 (DSM 44213)</strain>
    </source>
</reference>
<evidence type="ECO:0008006" key="3">
    <source>
        <dbReference type="Google" id="ProtNLM"/>
    </source>
</evidence>
<gene>
    <name evidence="1" type="ORF">AJAP_26040</name>
</gene>
<proteinExistence type="predicted"/>
<dbReference type="HOGENOM" id="CLU_057336_0_0_11"/>
<dbReference type="eggNOG" id="COG4326">
    <property type="taxonomic scope" value="Bacteria"/>
</dbReference>
<evidence type="ECO:0000313" key="2">
    <source>
        <dbReference type="Proteomes" id="UP000028492"/>
    </source>
</evidence>
<keyword evidence="2" id="KW-1185">Reference proteome</keyword>
<evidence type="ECO:0000313" key="1">
    <source>
        <dbReference type="EMBL" id="AIG78055.1"/>
    </source>
</evidence>
<dbReference type="PANTHER" id="PTHR40053:SF1">
    <property type="entry name" value="SPORULATION-CONTROL PROTEIN SPO0M"/>
    <property type="match status" value="1"/>
</dbReference>
<organism evidence="1 2">
    <name type="scientific">Amycolatopsis japonica</name>
    <dbReference type="NCBI Taxonomy" id="208439"/>
    <lineage>
        <taxon>Bacteria</taxon>
        <taxon>Bacillati</taxon>
        <taxon>Actinomycetota</taxon>
        <taxon>Actinomycetes</taxon>
        <taxon>Pseudonocardiales</taxon>
        <taxon>Pseudonocardiaceae</taxon>
        <taxon>Amycolatopsis</taxon>
        <taxon>Amycolatopsis japonica group</taxon>
    </lineage>
</organism>
<dbReference type="Pfam" id="PF07070">
    <property type="entry name" value="Spo0M"/>
    <property type="match status" value="1"/>
</dbReference>